<dbReference type="Gene3D" id="3.20.20.80">
    <property type="entry name" value="Glycosidases"/>
    <property type="match status" value="1"/>
</dbReference>
<protein>
    <recommendedName>
        <fullName evidence="5">Glycoside hydrolase family 5 domain-containing protein</fullName>
    </recommendedName>
</protein>
<dbReference type="GO" id="GO:0009251">
    <property type="term" value="P:glucan catabolic process"/>
    <property type="evidence" value="ECO:0007669"/>
    <property type="project" value="TreeGrafter"/>
</dbReference>
<dbReference type="Proteomes" id="UP000527143">
    <property type="component" value="Unassembled WGS sequence"/>
</dbReference>
<keyword evidence="7" id="KW-1185">Reference proteome</keyword>
<evidence type="ECO:0000256" key="1">
    <source>
        <dbReference type="ARBA" id="ARBA00022801"/>
    </source>
</evidence>
<reference evidence="6 7" key="1">
    <citation type="submission" date="2020-08" db="EMBL/GenBank/DDBJ databases">
        <title>Genomic Encyclopedia of Type Strains, Phase IV (KMG-IV): sequencing the most valuable type-strain genomes for metagenomic binning, comparative biology and taxonomic classification.</title>
        <authorList>
            <person name="Goeker M."/>
        </authorList>
    </citation>
    <scope>NUCLEOTIDE SEQUENCE [LARGE SCALE GENOMIC DNA]</scope>
    <source>
        <strain evidence="6 7">DSM 26736</strain>
    </source>
</reference>
<dbReference type="GO" id="GO:0004553">
    <property type="term" value="F:hydrolase activity, hydrolyzing O-glycosyl compounds"/>
    <property type="evidence" value="ECO:0007669"/>
    <property type="project" value="InterPro"/>
</dbReference>
<evidence type="ECO:0000256" key="3">
    <source>
        <dbReference type="RuleBase" id="RU361153"/>
    </source>
</evidence>
<feature type="chain" id="PRO_5032659916" description="Glycoside hydrolase family 5 domain-containing protein" evidence="4">
    <location>
        <begin position="22"/>
        <end position="440"/>
    </location>
</feature>
<sequence>MMRLTPLFAVLVSGGAGLAFAGTGHGLIGENPTSGHIVCASESAVPRNQVGRRLRSAGTRSQSLEVWIDRKNGPDRSVEGAAGLWSSGSAFEGGTFGPTSFGACTAQASRMLITSAPVFGHFAQAKPRRALFGVNLSGAEAGGGDSVRPGLNDFKGYIERYRFKLIRYPFKMERMTPVRISELQANVGYARSKRVPVILDRHDYTWRKPEVMIADWTALARNFPDDGSVVLDLVNEPRGFDDAVVTNDWMQWIRDSKVIIAGLRKNGIRHPIALEYPGWSATFRFDKGEKPGKACESAGCAIDRDRSGPLDPINLTYISGHRYWDKGSSGTSMSCDRTWGDTSGFDRFAAQLRKRGLKAYITEAAFGASHGVKENCKGIGADAIADVKANSDVLLGITWWGGGRIWPEEYHFKIEPKKNTRFKVDVPPFIRQLRGEQRQD</sequence>
<feature type="domain" description="Glycoside hydrolase family 5" evidence="5">
    <location>
        <begin position="135"/>
        <end position="400"/>
    </location>
</feature>
<dbReference type="Pfam" id="PF00150">
    <property type="entry name" value="Cellulase"/>
    <property type="match status" value="1"/>
</dbReference>
<dbReference type="InterPro" id="IPR017853">
    <property type="entry name" value="GH"/>
</dbReference>
<keyword evidence="2 3" id="KW-0326">Glycosidase</keyword>
<evidence type="ECO:0000313" key="6">
    <source>
        <dbReference type="EMBL" id="MBB5712162.1"/>
    </source>
</evidence>
<gene>
    <name evidence="6" type="ORF">FHT02_003419</name>
</gene>
<accession>A0A840YRG7</accession>
<organism evidence="6 7">
    <name type="scientific">Sphingomonas xinjiangensis</name>
    <dbReference type="NCBI Taxonomy" id="643568"/>
    <lineage>
        <taxon>Bacteria</taxon>
        <taxon>Pseudomonadati</taxon>
        <taxon>Pseudomonadota</taxon>
        <taxon>Alphaproteobacteria</taxon>
        <taxon>Sphingomonadales</taxon>
        <taxon>Sphingomonadaceae</taxon>
        <taxon>Sphingomonas</taxon>
    </lineage>
</organism>
<evidence type="ECO:0000313" key="7">
    <source>
        <dbReference type="Proteomes" id="UP000527143"/>
    </source>
</evidence>
<dbReference type="PANTHER" id="PTHR34142:SF1">
    <property type="entry name" value="GLYCOSIDE HYDROLASE FAMILY 5 DOMAIN-CONTAINING PROTEIN"/>
    <property type="match status" value="1"/>
</dbReference>
<keyword evidence="1 3" id="KW-0378">Hydrolase</keyword>
<comment type="similarity">
    <text evidence="3">Belongs to the glycosyl hydrolase 5 (cellulase A) family.</text>
</comment>
<evidence type="ECO:0000259" key="5">
    <source>
        <dbReference type="Pfam" id="PF00150"/>
    </source>
</evidence>
<evidence type="ECO:0000256" key="2">
    <source>
        <dbReference type="ARBA" id="ARBA00023295"/>
    </source>
</evidence>
<comment type="caution">
    <text evidence="6">The sequence shown here is derived from an EMBL/GenBank/DDBJ whole genome shotgun (WGS) entry which is preliminary data.</text>
</comment>
<dbReference type="InterPro" id="IPR001547">
    <property type="entry name" value="Glyco_hydro_5"/>
</dbReference>
<dbReference type="InterPro" id="IPR018087">
    <property type="entry name" value="Glyco_hydro_5_CS"/>
</dbReference>
<feature type="signal peptide" evidence="4">
    <location>
        <begin position="1"/>
        <end position="21"/>
    </location>
</feature>
<keyword evidence="4" id="KW-0732">Signal</keyword>
<dbReference type="AlphaFoldDB" id="A0A840YRG7"/>
<dbReference type="EMBL" id="JACIJF010000013">
    <property type="protein sequence ID" value="MBB5712162.1"/>
    <property type="molecule type" value="Genomic_DNA"/>
</dbReference>
<evidence type="ECO:0000256" key="4">
    <source>
        <dbReference type="SAM" id="SignalP"/>
    </source>
</evidence>
<name>A0A840YRG7_9SPHN</name>
<dbReference type="SUPFAM" id="SSF51445">
    <property type="entry name" value="(Trans)glycosidases"/>
    <property type="match status" value="1"/>
</dbReference>
<proteinExistence type="inferred from homology"/>
<dbReference type="PANTHER" id="PTHR34142">
    <property type="entry name" value="ENDO-BETA-1,4-GLUCANASE A"/>
    <property type="match status" value="1"/>
</dbReference>
<dbReference type="PROSITE" id="PS00659">
    <property type="entry name" value="GLYCOSYL_HYDROL_F5"/>
    <property type="match status" value="1"/>
</dbReference>